<dbReference type="AlphaFoldDB" id="A0AAE1AAK0"/>
<proteinExistence type="predicted"/>
<evidence type="ECO:0000313" key="2">
    <source>
        <dbReference type="Proteomes" id="UP001283361"/>
    </source>
</evidence>
<keyword evidence="2" id="KW-1185">Reference proteome</keyword>
<reference evidence="1" key="1">
    <citation type="journal article" date="2023" name="G3 (Bethesda)">
        <title>A reference genome for the long-term kleptoplast-retaining sea slug Elysia crispata morphotype clarki.</title>
        <authorList>
            <person name="Eastman K.E."/>
            <person name="Pendleton A.L."/>
            <person name="Shaikh M.A."/>
            <person name="Suttiyut T."/>
            <person name="Ogas R."/>
            <person name="Tomko P."/>
            <person name="Gavelis G."/>
            <person name="Widhalm J.R."/>
            <person name="Wisecaver J.H."/>
        </authorList>
    </citation>
    <scope>NUCLEOTIDE SEQUENCE</scope>
    <source>
        <strain evidence="1">ECLA1</strain>
    </source>
</reference>
<sequence length="110" mass="12296">MCMTLRAPCLRRTFSGRGSSKSLHSADCRFVSRSQEYTQVSSPQILGLPVRPSVAVRQPRLFRLEAFLTEGDHKYSIASKLFPSLRCAVSLGMIGEQKVLSVSNIHQNDR</sequence>
<accession>A0AAE1AAK0</accession>
<name>A0AAE1AAK0_9GAST</name>
<comment type="caution">
    <text evidence="1">The sequence shown here is derived from an EMBL/GenBank/DDBJ whole genome shotgun (WGS) entry which is preliminary data.</text>
</comment>
<organism evidence="1 2">
    <name type="scientific">Elysia crispata</name>
    <name type="common">lettuce slug</name>
    <dbReference type="NCBI Taxonomy" id="231223"/>
    <lineage>
        <taxon>Eukaryota</taxon>
        <taxon>Metazoa</taxon>
        <taxon>Spiralia</taxon>
        <taxon>Lophotrochozoa</taxon>
        <taxon>Mollusca</taxon>
        <taxon>Gastropoda</taxon>
        <taxon>Heterobranchia</taxon>
        <taxon>Euthyneura</taxon>
        <taxon>Panpulmonata</taxon>
        <taxon>Sacoglossa</taxon>
        <taxon>Placobranchoidea</taxon>
        <taxon>Plakobranchidae</taxon>
        <taxon>Elysia</taxon>
    </lineage>
</organism>
<dbReference type="Proteomes" id="UP001283361">
    <property type="component" value="Unassembled WGS sequence"/>
</dbReference>
<protein>
    <submittedName>
        <fullName evidence="1">Uncharacterized protein</fullName>
    </submittedName>
</protein>
<evidence type="ECO:0000313" key="1">
    <source>
        <dbReference type="EMBL" id="KAK3784329.1"/>
    </source>
</evidence>
<gene>
    <name evidence="1" type="ORF">RRG08_017903</name>
</gene>
<dbReference type="EMBL" id="JAWDGP010002280">
    <property type="protein sequence ID" value="KAK3784329.1"/>
    <property type="molecule type" value="Genomic_DNA"/>
</dbReference>